<gene>
    <name evidence="1" type="ORF">V6N11_031936</name>
</gene>
<dbReference type="Proteomes" id="UP001396334">
    <property type="component" value="Unassembled WGS sequence"/>
</dbReference>
<evidence type="ECO:0000313" key="2">
    <source>
        <dbReference type="Proteomes" id="UP001396334"/>
    </source>
</evidence>
<organism evidence="1 2">
    <name type="scientific">Hibiscus sabdariffa</name>
    <name type="common">roselle</name>
    <dbReference type="NCBI Taxonomy" id="183260"/>
    <lineage>
        <taxon>Eukaryota</taxon>
        <taxon>Viridiplantae</taxon>
        <taxon>Streptophyta</taxon>
        <taxon>Embryophyta</taxon>
        <taxon>Tracheophyta</taxon>
        <taxon>Spermatophyta</taxon>
        <taxon>Magnoliopsida</taxon>
        <taxon>eudicotyledons</taxon>
        <taxon>Gunneridae</taxon>
        <taxon>Pentapetalae</taxon>
        <taxon>rosids</taxon>
        <taxon>malvids</taxon>
        <taxon>Malvales</taxon>
        <taxon>Malvaceae</taxon>
        <taxon>Malvoideae</taxon>
        <taxon>Hibiscus</taxon>
    </lineage>
</organism>
<protein>
    <submittedName>
        <fullName evidence="1">Uncharacterized protein</fullName>
    </submittedName>
</protein>
<name>A0ABR2SZ32_9ROSI</name>
<comment type="caution">
    <text evidence="1">The sequence shown here is derived from an EMBL/GenBank/DDBJ whole genome shotgun (WGS) entry which is preliminary data.</text>
</comment>
<accession>A0ABR2SZ32</accession>
<sequence length="94" mass="9942">MSRLITLSSNMRKGDDNFLITVNESPSTCIVRKPKSMAKLMAASQALASAIKTLSIALCAIAQAAMMDPGGDHTSWAVDIEGEQRAAIESNSAM</sequence>
<keyword evidence="2" id="KW-1185">Reference proteome</keyword>
<proteinExistence type="predicted"/>
<dbReference type="EMBL" id="JBBPBN010000010">
    <property type="protein sequence ID" value="KAK9030510.1"/>
    <property type="molecule type" value="Genomic_DNA"/>
</dbReference>
<evidence type="ECO:0000313" key="1">
    <source>
        <dbReference type="EMBL" id="KAK9030510.1"/>
    </source>
</evidence>
<reference evidence="1 2" key="1">
    <citation type="journal article" date="2024" name="G3 (Bethesda)">
        <title>Genome assembly of Hibiscus sabdariffa L. provides insights into metabolisms of medicinal natural products.</title>
        <authorList>
            <person name="Kim T."/>
        </authorList>
    </citation>
    <scope>NUCLEOTIDE SEQUENCE [LARGE SCALE GENOMIC DNA]</scope>
    <source>
        <strain evidence="1">TK-2024</strain>
        <tissue evidence="1">Old leaves</tissue>
    </source>
</reference>